<dbReference type="PROSITE" id="PS00092">
    <property type="entry name" value="N6_MTASE"/>
    <property type="match status" value="1"/>
</dbReference>
<dbReference type="GO" id="GO:0032259">
    <property type="term" value="P:methylation"/>
    <property type="evidence" value="ECO:0007669"/>
    <property type="project" value="UniProtKB-KW"/>
</dbReference>
<dbReference type="PANTHER" id="PTHR18895">
    <property type="entry name" value="HEMK METHYLTRANSFERASE"/>
    <property type="match status" value="1"/>
</dbReference>
<dbReference type="InterPro" id="IPR002052">
    <property type="entry name" value="DNA_methylase_N6_adenine_CS"/>
</dbReference>
<protein>
    <submittedName>
        <fullName evidence="6">Protein-(Glutamine-N5) methyltransferase, release factor-specific</fullName>
    </submittedName>
</protein>
<keyword evidence="2 6" id="KW-0808">Transferase</keyword>
<dbReference type="InterPro" id="IPR004556">
    <property type="entry name" value="HemK-like"/>
</dbReference>
<dbReference type="GO" id="GO:0008276">
    <property type="term" value="F:protein methyltransferase activity"/>
    <property type="evidence" value="ECO:0007669"/>
    <property type="project" value="InterPro"/>
</dbReference>
<dbReference type="AlphaFoldDB" id="A0A101HP01"/>
<dbReference type="NCBIfam" id="TIGR00536">
    <property type="entry name" value="hemK_fam"/>
    <property type="match status" value="1"/>
</dbReference>
<proteinExistence type="predicted"/>
<evidence type="ECO:0000256" key="2">
    <source>
        <dbReference type="ARBA" id="ARBA00022679"/>
    </source>
</evidence>
<evidence type="ECO:0000313" key="6">
    <source>
        <dbReference type="EMBL" id="KUK80447.1"/>
    </source>
</evidence>
<dbReference type="InterPro" id="IPR050320">
    <property type="entry name" value="N5-glutamine_MTase"/>
</dbReference>
<dbReference type="Gene3D" id="3.40.50.150">
    <property type="entry name" value="Vaccinia Virus protein VP39"/>
    <property type="match status" value="1"/>
</dbReference>
<evidence type="ECO:0000256" key="1">
    <source>
        <dbReference type="ARBA" id="ARBA00022603"/>
    </source>
</evidence>
<feature type="domain" description="Release factor glutamine methyltransferase N-terminal" evidence="5">
    <location>
        <begin position="11"/>
        <end position="75"/>
    </location>
</feature>
<evidence type="ECO:0000256" key="3">
    <source>
        <dbReference type="ARBA" id="ARBA00022691"/>
    </source>
</evidence>
<dbReference type="Pfam" id="PF13847">
    <property type="entry name" value="Methyltransf_31"/>
    <property type="match status" value="1"/>
</dbReference>
<evidence type="ECO:0000259" key="4">
    <source>
        <dbReference type="Pfam" id="PF13847"/>
    </source>
</evidence>
<accession>A0A101HP01</accession>
<dbReference type="PANTHER" id="PTHR18895:SF74">
    <property type="entry name" value="MTRF1L RELEASE FACTOR GLUTAMINE METHYLTRANSFERASE"/>
    <property type="match status" value="1"/>
</dbReference>
<organism evidence="6 7">
    <name type="scientific">Mesotoga prima</name>
    <dbReference type="NCBI Taxonomy" id="1184387"/>
    <lineage>
        <taxon>Bacteria</taxon>
        <taxon>Thermotogati</taxon>
        <taxon>Thermotogota</taxon>
        <taxon>Thermotogae</taxon>
        <taxon>Kosmotogales</taxon>
        <taxon>Kosmotogaceae</taxon>
        <taxon>Mesotoga</taxon>
    </lineage>
</organism>
<dbReference type="InterPro" id="IPR029063">
    <property type="entry name" value="SAM-dependent_MTases_sf"/>
</dbReference>
<dbReference type="CDD" id="cd02440">
    <property type="entry name" value="AdoMet_MTases"/>
    <property type="match status" value="1"/>
</dbReference>
<dbReference type="InterPro" id="IPR019874">
    <property type="entry name" value="RF_methyltr_PrmC"/>
</dbReference>
<sequence>MKSRKLIEISIKRLSEAGIDNSRFIVFLLSKEILSLTEADLLLDTQREIESSLTVEFFSAVKRVAKGEPIDYVLGYRDFFGIRLELSPCVLIPRSETEELVEIVIEEEKDSMVFADIGTGSGAIACALARSLPSATVFATDISTEAIALAEQNARNNGISNVKFIDGDNLNGLGEYLNSVEVLVSNPPYIRTTDIDLLDVSIKNYEPLTALDGGKDGLDFYREFFRSLPRGKRVYLEISQYETDGLRKLFSEIEGYSCEFRKDLSGNYRFMILLPIG</sequence>
<dbReference type="SUPFAM" id="SSF53335">
    <property type="entry name" value="S-adenosyl-L-methionine-dependent methyltransferases"/>
    <property type="match status" value="1"/>
</dbReference>
<dbReference type="GO" id="GO:0003676">
    <property type="term" value="F:nucleic acid binding"/>
    <property type="evidence" value="ECO:0007669"/>
    <property type="project" value="InterPro"/>
</dbReference>
<keyword evidence="3" id="KW-0949">S-adenosyl-L-methionine</keyword>
<dbReference type="InterPro" id="IPR040758">
    <property type="entry name" value="PrmC_N"/>
</dbReference>
<dbReference type="InterPro" id="IPR025714">
    <property type="entry name" value="Methyltranfer_dom"/>
</dbReference>
<feature type="domain" description="Methyltransferase" evidence="4">
    <location>
        <begin position="109"/>
        <end position="201"/>
    </location>
</feature>
<dbReference type="NCBIfam" id="TIGR03534">
    <property type="entry name" value="RF_mod_PrmC"/>
    <property type="match status" value="1"/>
</dbReference>
<dbReference type="EMBL" id="LGGP01000155">
    <property type="protein sequence ID" value="KUK80447.1"/>
    <property type="molecule type" value="Genomic_DNA"/>
</dbReference>
<keyword evidence="1 6" id="KW-0489">Methyltransferase</keyword>
<reference evidence="7" key="1">
    <citation type="journal article" date="2015" name="MBio">
        <title>Genome-Resolved Metagenomic Analysis Reveals Roles for Candidate Phyla and Other Microbial Community Members in Biogeochemical Transformations in Oil Reservoirs.</title>
        <authorList>
            <person name="Hu P."/>
            <person name="Tom L."/>
            <person name="Singh A."/>
            <person name="Thomas B.C."/>
            <person name="Baker B.J."/>
            <person name="Piceno Y.M."/>
            <person name="Andersen G.L."/>
            <person name="Banfield J.F."/>
        </authorList>
    </citation>
    <scope>NUCLEOTIDE SEQUENCE [LARGE SCALE GENOMIC DNA]</scope>
</reference>
<dbReference type="Pfam" id="PF17827">
    <property type="entry name" value="PrmC_N"/>
    <property type="match status" value="1"/>
</dbReference>
<dbReference type="Proteomes" id="UP000054092">
    <property type="component" value="Unassembled WGS sequence"/>
</dbReference>
<comment type="caution">
    <text evidence="6">The sequence shown here is derived from an EMBL/GenBank/DDBJ whole genome shotgun (WGS) entry which is preliminary data.</text>
</comment>
<dbReference type="PATRIC" id="fig|1184387.3.peg.1382"/>
<evidence type="ECO:0000313" key="7">
    <source>
        <dbReference type="Proteomes" id="UP000054092"/>
    </source>
</evidence>
<gene>
    <name evidence="6" type="ORF">XD94_0972</name>
</gene>
<name>A0A101HP01_9BACT</name>
<dbReference type="Gene3D" id="1.10.8.10">
    <property type="entry name" value="DNA helicase RuvA subunit, C-terminal domain"/>
    <property type="match status" value="1"/>
</dbReference>
<evidence type="ECO:0000259" key="5">
    <source>
        <dbReference type="Pfam" id="PF17827"/>
    </source>
</evidence>